<evidence type="ECO:0000313" key="4">
    <source>
        <dbReference type="Proteomes" id="UP000244223"/>
    </source>
</evidence>
<dbReference type="PANTHER" id="PTHR30336">
    <property type="entry name" value="INNER MEMBRANE PROTEIN, PROBABLE PERMEASE"/>
    <property type="match status" value="1"/>
</dbReference>
<dbReference type="InterPro" id="IPR003848">
    <property type="entry name" value="DUF218"/>
</dbReference>
<dbReference type="PANTHER" id="PTHR30336:SF4">
    <property type="entry name" value="ENVELOPE BIOGENESIS FACTOR ELYC"/>
    <property type="match status" value="1"/>
</dbReference>
<comment type="caution">
    <text evidence="3">The sequence shown here is derived from an EMBL/GenBank/DDBJ whole genome shotgun (WGS) entry which is preliminary data.</text>
</comment>
<dbReference type="AlphaFoldDB" id="A0A2T5J1U0"/>
<proteinExistence type="predicted"/>
<dbReference type="OrthoDB" id="9782395at2"/>
<dbReference type="GO" id="GO:0043164">
    <property type="term" value="P:Gram-negative-bacterium-type cell wall biogenesis"/>
    <property type="evidence" value="ECO:0007669"/>
    <property type="project" value="TreeGrafter"/>
</dbReference>
<organism evidence="3 4">
    <name type="scientific">Agitococcus lubricus</name>
    <dbReference type="NCBI Taxonomy" id="1077255"/>
    <lineage>
        <taxon>Bacteria</taxon>
        <taxon>Pseudomonadati</taxon>
        <taxon>Pseudomonadota</taxon>
        <taxon>Gammaproteobacteria</taxon>
        <taxon>Moraxellales</taxon>
        <taxon>Moraxellaceae</taxon>
        <taxon>Agitococcus</taxon>
    </lineage>
</organism>
<dbReference type="Proteomes" id="UP000244223">
    <property type="component" value="Unassembled WGS sequence"/>
</dbReference>
<accession>A0A2T5J1U0</accession>
<evidence type="ECO:0000259" key="2">
    <source>
        <dbReference type="Pfam" id="PF02698"/>
    </source>
</evidence>
<keyword evidence="4" id="KW-1185">Reference proteome</keyword>
<dbReference type="EMBL" id="QAON01000003">
    <property type="protein sequence ID" value="PTQ90410.1"/>
    <property type="molecule type" value="Genomic_DNA"/>
</dbReference>
<dbReference type="CDD" id="cd06259">
    <property type="entry name" value="YdcF-like"/>
    <property type="match status" value="1"/>
</dbReference>
<gene>
    <name evidence="3" type="ORF">C8N29_103163</name>
</gene>
<feature type="transmembrane region" description="Helical" evidence="1">
    <location>
        <begin position="29"/>
        <end position="45"/>
    </location>
</feature>
<dbReference type="InterPro" id="IPR051599">
    <property type="entry name" value="Cell_Envelope_Assoc"/>
</dbReference>
<dbReference type="Pfam" id="PF02698">
    <property type="entry name" value="DUF218"/>
    <property type="match status" value="1"/>
</dbReference>
<name>A0A2T5J1U0_9GAMM</name>
<protein>
    <submittedName>
        <fullName evidence="3">Uncharacterized SAM-binding protein YcdF (DUF218 family)</fullName>
    </submittedName>
</protein>
<keyword evidence="1" id="KW-0472">Membrane</keyword>
<reference evidence="3 4" key="1">
    <citation type="submission" date="2018-04" db="EMBL/GenBank/DDBJ databases">
        <title>Genomic Encyclopedia of Archaeal and Bacterial Type Strains, Phase II (KMG-II): from individual species to whole genera.</title>
        <authorList>
            <person name="Goeker M."/>
        </authorList>
    </citation>
    <scope>NUCLEOTIDE SEQUENCE [LARGE SCALE GENOMIC DNA]</scope>
    <source>
        <strain evidence="3 4">DSM 5822</strain>
    </source>
</reference>
<dbReference type="GO" id="GO:0005886">
    <property type="term" value="C:plasma membrane"/>
    <property type="evidence" value="ECO:0007669"/>
    <property type="project" value="TreeGrafter"/>
</dbReference>
<dbReference type="InterPro" id="IPR014729">
    <property type="entry name" value="Rossmann-like_a/b/a_fold"/>
</dbReference>
<keyword evidence="1" id="KW-1133">Transmembrane helix</keyword>
<dbReference type="GO" id="GO:0000270">
    <property type="term" value="P:peptidoglycan metabolic process"/>
    <property type="evidence" value="ECO:0007669"/>
    <property type="project" value="TreeGrafter"/>
</dbReference>
<sequence length="237" mass="26751">MKTFFSFPFLLMYSLLVMGLCWHYDYKKTAYGMLLSLILGIYLLCTPLMTRMLQAVTGTYPPLNILSIPSQYQALVILGGGIYRGDELNQQVQAGGYSLSRLRYGAHLARATQLPVLLSGVEAPALNNTLIQDFGVMTRWQEDKSRNTDENARFSAALLHNMGIKDIILVTDSWHMGRAKLAFEHYGFKVLPAPTDFPMGFFDRTPAILQPKAALFMMNLFGLSECLGQIKYRLQYL</sequence>
<keyword evidence="1" id="KW-0812">Transmembrane</keyword>
<feature type="domain" description="DUF218" evidence="2">
    <location>
        <begin position="73"/>
        <end position="207"/>
    </location>
</feature>
<evidence type="ECO:0000256" key="1">
    <source>
        <dbReference type="SAM" id="Phobius"/>
    </source>
</evidence>
<evidence type="ECO:0000313" key="3">
    <source>
        <dbReference type="EMBL" id="PTQ90410.1"/>
    </source>
</evidence>
<dbReference type="Gene3D" id="3.40.50.620">
    <property type="entry name" value="HUPs"/>
    <property type="match status" value="1"/>
</dbReference>
<dbReference type="RefSeq" id="WP_107864851.1">
    <property type="nucleotide sequence ID" value="NZ_QAON01000003.1"/>
</dbReference>